<name>A0A5P1E3K5_ASPOF</name>
<dbReference type="Gramene" id="ONK56025">
    <property type="protein sequence ID" value="ONK56025"/>
    <property type="gene ID" value="A4U43_C10F3360"/>
</dbReference>
<accession>A0A5P1E3K5</accession>
<dbReference type="PANTHER" id="PTHR35282">
    <property type="entry name" value="F5D14.24 PROTEIN"/>
    <property type="match status" value="1"/>
</dbReference>
<dbReference type="OrthoDB" id="632588at2759"/>
<dbReference type="Proteomes" id="UP000243459">
    <property type="component" value="Chromosome 10"/>
</dbReference>
<reference evidence="3" key="1">
    <citation type="journal article" date="2017" name="Nat. Commun.">
        <title>The asparagus genome sheds light on the origin and evolution of a young Y chromosome.</title>
        <authorList>
            <person name="Harkess A."/>
            <person name="Zhou J."/>
            <person name="Xu C."/>
            <person name="Bowers J.E."/>
            <person name="Van der Hulst R."/>
            <person name="Ayyampalayam S."/>
            <person name="Mercati F."/>
            <person name="Riccardi P."/>
            <person name="McKain M.R."/>
            <person name="Kakrana A."/>
            <person name="Tang H."/>
            <person name="Ray J."/>
            <person name="Groenendijk J."/>
            <person name="Arikit S."/>
            <person name="Mathioni S.M."/>
            <person name="Nakano M."/>
            <person name="Shan H."/>
            <person name="Telgmann-Rauber A."/>
            <person name="Kanno A."/>
            <person name="Yue Z."/>
            <person name="Chen H."/>
            <person name="Li W."/>
            <person name="Chen Y."/>
            <person name="Xu X."/>
            <person name="Zhang Y."/>
            <person name="Luo S."/>
            <person name="Chen H."/>
            <person name="Gao J."/>
            <person name="Mao Z."/>
            <person name="Pires J.C."/>
            <person name="Luo M."/>
            <person name="Kudrna D."/>
            <person name="Wing R.A."/>
            <person name="Meyers B.C."/>
            <person name="Yi K."/>
            <person name="Kong H."/>
            <person name="Lavrijsen P."/>
            <person name="Sunseri F."/>
            <person name="Falavigna A."/>
            <person name="Ye Y."/>
            <person name="Leebens-Mack J.H."/>
            <person name="Chen G."/>
        </authorList>
    </citation>
    <scope>NUCLEOTIDE SEQUENCE [LARGE SCALE GENOMIC DNA]</scope>
    <source>
        <strain evidence="3">cv. DH0086</strain>
    </source>
</reference>
<organism evidence="2 3">
    <name type="scientific">Asparagus officinalis</name>
    <name type="common">Garden asparagus</name>
    <dbReference type="NCBI Taxonomy" id="4686"/>
    <lineage>
        <taxon>Eukaryota</taxon>
        <taxon>Viridiplantae</taxon>
        <taxon>Streptophyta</taxon>
        <taxon>Embryophyta</taxon>
        <taxon>Tracheophyta</taxon>
        <taxon>Spermatophyta</taxon>
        <taxon>Magnoliopsida</taxon>
        <taxon>Liliopsida</taxon>
        <taxon>Asparagales</taxon>
        <taxon>Asparagaceae</taxon>
        <taxon>Asparagoideae</taxon>
        <taxon>Asparagus</taxon>
    </lineage>
</organism>
<sequence>MLVSPPFLFFPFCSLASLIKRISIFHMDSMTMDKAASDELARDSLIALSQSTPEEILSSNSSFAFVDDANLTEANDCNGAEDHRSELISLSYIQSPDCQPPQPKANDCNGAEDHRSE</sequence>
<dbReference type="EMBL" id="CM007390">
    <property type="protein sequence ID" value="ONK56025.1"/>
    <property type="molecule type" value="Genomic_DNA"/>
</dbReference>
<dbReference type="PANTHER" id="PTHR35282:SF2">
    <property type="entry name" value="F5D14.24 PROTEIN"/>
    <property type="match status" value="1"/>
</dbReference>
<dbReference type="InterPro" id="IPR049198">
    <property type="entry name" value="DUF6865"/>
</dbReference>
<dbReference type="OMA" id="CNGAEDH"/>
<feature type="region of interest" description="Disordered" evidence="1">
    <location>
        <begin position="94"/>
        <end position="117"/>
    </location>
</feature>
<gene>
    <name evidence="2" type="ORF">A4U43_C10F3360</name>
</gene>
<keyword evidence="3" id="KW-1185">Reference proteome</keyword>
<protein>
    <submittedName>
        <fullName evidence="2">Uncharacterized protein</fullName>
    </submittedName>
</protein>
<proteinExistence type="predicted"/>
<dbReference type="AlphaFoldDB" id="A0A5P1E3K5"/>
<dbReference type="Pfam" id="PF21737">
    <property type="entry name" value="DUF6865"/>
    <property type="match status" value="1"/>
</dbReference>
<evidence type="ECO:0000313" key="2">
    <source>
        <dbReference type="EMBL" id="ONK56025.1"/>
    </source>
</evidence>
<evidence type="ECO:0000256" key="1">
    <source>
        <dbReference type="SAM" id="MobiDB-lite"/>
    </source>
</evidence>
<evidence type="ECO:0000313" key="3">
    <source>
        <dbReference type="Proteomes" id="UP000243459"/>
    </source>
</evidence>